<gene>
    <name evidence="1" type="ORF">JM47_01005</name>
</gene>
<name>A0A0C5S1E3_9BACT</name>
<dbReference type="HOGENOM" id="CLU_729460_0_0_14"/>
<evidence type="ECO:0000313" key="1">
    <source>
        <dbReference type="EMBL" id="AJQ45215.1"/>
    </source>
</evidence>
<reference evidence="1 2" key="1">
    <citation type="journal article" date="2015" name="Genome Announc.">
        <title>Genome Sequence of Ureaplasma diversum Strain ATCC 49782.</title>
        <authorList>
            <person name="Marques L.M."/>
            <person name="Guimaraes A.M."/>
            <person name="Martins H.B."/>
            <person name="Rezende I.S."/>
            <person name="Barbosa M.S."/>
            <person name="Campos G.B."/>
            <person name="do Nascimento N.C."/>
            <person name="Dos Santos A.P."/>
            <person name="Amorim A.T."/>
            <person name="Santos V.M."/>
            <person name="Messick J.B."/>
            <person name="Timenetsky J."/>
        </authorList>
    </citation>
    <scope>NUCLEOTIDE SEQUENCE [LARGE SCALE GENOMIC DNA]</scope>
    <source>
        <strain evidence="1 2">ATCC 49782</strain>
    </source>
</reference>
<dbReference type="RefSeq" id="WP_208895142.1">
    <property type="nucleotide sequence ID" value="NZ_CP009770.1"/>
</dbReference>
<dbReference type="STRING" id="42094.JM47_01005"/>
<accession>A0A0C5S1E3</accession>
<dbReference type="KEGG" id="ude:JM47_01005"/>
<organism evidence="1 2">
    <name type="scientific">Ureaplasma diversum</name>
    <dbReference type="NCBI Taxonomy" id="42094"/>
    <lineage>
        <taxon>Bacteria</taxon>
        <taxon>Bacillati</taxon>
        <taxon>Mycoplasmatota</taxon>
        <taxon>Mycoplasmoidales</taxon>
        <taxon>Mycoplasmoidaceae</taxon>
        <taxon>Ureaplasma</taxon>
    </lineage>
</organism>
<dbReference type="EMBL" id="CP009770">
    <property type="protein sequence ID" value="AJQ45215.1"/>
    <property type="molecule type" value="Genomic_DNA"/>
</dbReference>
<dbReference type="AlphaFoldDB" id="A0A0C5S1E3"/>
<evidence type="ECO:0000313" key="2">
    <source>
        <dbReference type="Proteomes" id="UP000032261"/>
    </source>
</evidence>
<proteinExistence type="predicted"/>
<dbReference type="Proteomes" id="UP000032261">
    <property type="component" value="Chromosome"/>
</dbReference>
<protein>
    <submittedName>
        <fullName evidence="1">Uncharacterized protein</fullName>
    </submittedName>
</protein>
<dbReference type="PATRIC" id="fig|42094.4.peg.189"/>
<sequence length="368" mass="43730">MFINNANIQYISTNNRQTKSNYCIDIYDRLFYHYASTNYIPEVKIEIKNEVLEVKVDFEVIHNYHLPLNHFVINVSSTLGDFNNIPVKELTSQSYQTNLSLPTAKKTLYTSSMRIDLRKVNLVNKPVYKKRLNFSFNIAVNPHVINSDVKTSTVFDWAVFTHQLNIRWSKANASYLYSNFFDISEINNEEEVTANESYSDLWWDHDNDIDHRTLRLTKNKAVTKLPWISYLSHYQPAEMRIALREVAYELTYWNLANEQKSLKWTHAQLNLERMVKNNYIELEIDKGMVYDFIKDELVFDERASKQIWLPKKQKARLKVFLITNYSTTKNHYIEFILNFTNDFTTLNKPIIKVFKAEIDDYENFKEVK</sequence>